<evidence type="ECO:0000259" key="1">
    <source>
        <dbReference type="PROSITE" id="PS50943"/>
    </source>
</evidence>
<name>A0A6P1E510_LENHI</name>
<dbReference type="GeneID" id="69058680"/>
<dbReference type="Proteomes" id="UP000465035">
    <property type="component" value="Chromosome"/>
</dbReference>
<reference evidence="2 3" key="1">
    <citation type="submission" date="2019-12" db="EMBL/GenBank/DDBJ databases">
        <title>Lactobacillus hilgardii FLUB.</title>
        <authorList>
            <person name="Gustaw K."/>
        </authorList>
    </citation>
    <scope>NUCLEOTIDE SEQUENCE [LARGE SCALE GENOMIC DNA]</scope>
    <source>
        <strain evidence="2 3">FLUB</strain>
    </source>
</reference>
<feature type="domain" description="HTH cro/C1-type" evidence="1">
    <location>
        <begin position="7"/>
        <end position="60"/>
    </location>
</feature>
<dbReference type="SMART" id="SM00530">
    <property type="entry name" value="HTH_XRE"/>
    <property type="match status" value="1"/>
</dbReference>
<evidence type="ECO:0000313" key="3">
    <source>
        <dbReference type="Proteomes" id="UP000465035"/>
    </source>
</evidence>
<dbReference type="InterPro" id="IPR001387">
    <property type="entry name" value="Cro/C1-type_HTH"/>
</dbReference>
<dbReference type="CDD" id="cd00093">
    <property type="entry name" value="HTH_XRE"/>
    <property type="match status" value="1"/>
</dbReference>
<dbReference type="Pfam" id="PF01381">
    <property type="entry name" value="HTH_3"/>
    <property type="match status" value="1"/>
</dbReference>
<dbReference type="Gene3D" id="1.10.260.40">
    <property type="entry name" value="lambda repressor-like DNA-binding domains"/>
    <property type="match status" value="1"/>
</dbReference>
<dbReference type="PROSITE" id="PS50943">
    <property type="entry name" value="HTH_CROC1"/>
    <property type="match status" value="1"/>
</dbReference>
<dbReference type="SMR" id="A0A6P1E510"/>
<dbReference type="AlphaFoldDB" id="A0A6P1E510"/>
<dbReference type="GO" id="GO:0003677">
    <property type="term" value="F:DNA binding"/>
    <property type="evidence" value="ECO:0007669"/>
    <property type="project" value="InterPro"/>
</dbReference>
<dbReference type="RefSeq" id="WP_159298786.1">
    <property type="nucleotide sequence ID" value="NZ_CP047121.1"/>
</dbReference>
<sequence>MSVYDNIKKYAKKRGMNLQTVAKKSGLSRNVIYQYNKGVNPTLETLTVIAKVLDVDVSKLLGDDTSISKKEAKKKPTVDLNKDDAILTFDGKPIPEEDMELIKRLLGK</sequence>
<proteinExistence type="predicted"/>
<dbReference type="EMBL" id="CP047121">
    <property type="protein sequence ID" value="QHB52486.1"/>
    <property type="molecule type" value="Genomic_DNA"/>
</dbReference>
<protein>
    <submittedName>
        <fullName evidence="2">Helix-turn-helix domain-containing protein</fullName>
    </submittedName>
</protein>
<evidence type="ECO:0000313" key="2">
    <source>
        <dbReference type="EMBL" id="QHB52486.1"/>
    </source>
</evidence>
<accession>A0A6P1E510</accession>
<dbReference type="InterPro" id="IPR010982">
    <property type="entry name" value="Lambda_DNA-bd_dom_sf"/>
</dbReference>
<organism evidence="2 3">
    <name type="scientific">Lentilactobacillus hilgardii</name>
    <name type="common">Lactobacillus hilgardii</name>
    <dbReference type="NCBI Taxonomy" id="1588"/>
    <lineage>
        <taxon>Bacteria</taxon>
        <taxon>Bacillati</taxon>
        <taxon>Bacillota</taxon>
        <taxon>Bacilli</taxon>
        <taxon>Lactobacillales</taxon>
        <taxon>Lactobacillaceae</taxon>
        <taxon>Lentilactobacillus</taxon>
    </lineage>
</organism>
<gene>
    <name evidence="2" type="ORF">GQR93_09905</name>
</gene>
<dbReference type="SUPFAM" id="SSF47413">
    <property type="entry name" value="lambda repressor-like DNA-binding domains"/>
    <property type="match status" value="1"/>
</dbReference>